<protein>
    <submittedName>
        <fullName evidence="7">Oligosaccharide flippase family protein</fullName>
    </submittedName>
</protein>
<organism evidence="7 8">
    <name type="scientific">Youxingia wuxianensis</name>
    <dbReference type="NCBI Taxonomy" id="2763678"/>
    <lineage>
        <taxon>Bacteria</taxon>
        <taxon>Bacillati</taxon>
        <taxon>Bacillota</taxon>
        <taxon>Clostridia</taxon>
        <taxon>Eubacteriales</taxon>
        <taxon>Oscillospiraceae</taxon>
        <taxon>Youxingia</taxon>
    </lineage>
</organism>
<comment type="subcellular location">
    <subcellularLocation>
        <location evidence="1">Cell membrane</location>
        <topology evidence="1">Multi-pass membrane protein</topology>
    </subcellularLocation>
</comment>
<name>A0A926ELD9_9FIRM</name>
<dbReference type="RefSeq" id="WP_262393876.1">
    <property type="nucleotide sequence ID" value="NZ_JACRTD010000001.1"/>
</dbReference>
<feature type="transmembrane region" description="Helical" evidence="6">
    <location>
        <begin position="268"/>
        <end position="297"/>
    </location>
</feature>
<feature type="transmembrane region" description="Helical" evidence="6">
    <location>
        <begin position="389"/>
        <end position="406"/>
    </location>
</feature>
<dbReference type="PANTHER" id="PTHR30250">
    <property type="entry name" value="PST FAMILY PREDICTED COLANIC ACID TRANSPORTER"/>
    <property type="match status" value="1"/>
</dbReference>
<sequence length="510" mass="56319">MRKLKLFLINAAILTLTSLVIRTTGVFFSVYISNKIGALGMGLYQLIMSVYSFAITVASSGAGLASTRLVAEELAHGSHTGIKRAMRRCVCYSAFFGLLAWALLFFSAPFIGEVWLGDHRTISSLYLLSINLPFLAVASTFSGYFTAMRRISKNACAQIVEQFIRITATVCLLQLMVPSGLEYGCIAVVLGGSISEIGSFFYLLLLFLRDKRKLPNDGKSGKRLTPRLLGIALPVALSAYIRTGLSTIKHLMIPKGLQKHGGSPESVLAQYGMVSGMAMPVIMFPSAFLSAFSSLLVPEVTECNEQKRYERIDYIISLVFQINLFFSIGVCGVLMCFSNSLGDIIYHSQEVAGYIKILAPLAILIYLDNSVDSLLKGLNQQISAMRHDIFDLMVSIVLIWFLLPLYGIKGYIIVMFTSMLINISLSINSLVCVTSFRIRIFQWILKPAFGIIGAVAVVELIERFTFLGKVHTAASLTLSILLTCLIYYFFLRVTGSITSDEIKTIKKMLR</sequence>
<dbReference type="GO" id="GO:0005886">
    <property type="term" value="C:plasma membrane"/>
    <property type="evidence" value="ECO:0007669"/>
    <property type="project" value="UniProtKB-SubCell"/>
</dbReference>
<feature type="transmembrane region" description="Helical" evidence="6">
    <location>
        <begin position="124"/>
        <end position="147"/>
    </location>
</feature>
<evidence type="ECO:0000313" key="7">
    <source>
        <dbReference type="EMBL" id="MBC8584018.1"/>
    </source>
</evidence>
<comment type="caution">
    <text evidence="7">The sequence shown here is derived from an EMBL/GenBank/DDBJ whole genome shotgun (WGS) entry which is preliminary data.</text>
</comment>
<keyword evidence="3 6" id="KW-0812">Transmembrane</keyword>
<proteinExistence type="predicted"/>
<feature type="transmembrane region" description="Helical" evidence="6">
    <location>
        <begin position="46"/>
        <end position="70"/>
    </location>
</feature>
<keyword evidence="8" id="KW-1185">Reference proteome</keyword>
<evidence type="ECO:0000256" key="2">
    <source>
        <dbReference type="ARBA" id="ARBA00022475"/>
    </source>
</evidence>
<reference evidence="7" key="1">
    <citation type="submission" date="2020-08" db="EMBL/GenBank/DDBJ databases">
        <title>Genome public.</title>
        <authorList>
            <person name="Liu C."/>
            <person name="Sun Q."/>
        </authorList>
    </citation>
    <scope>NUCLEOTIDE SEQUENCE</scope>
    <source>
        <strain evidence="7">NSJ-64</strain>
    </source>
</reference>
<dbReference type="PANTHER" id="PTHR30250:SF24">
    <property type="entry name" value="STAGE V SPORULATION PROTEIN B"/>
    <property type="match status" value="1"/>
</dbReference>
<evidence type="ECO:0000256" key="6">
    <source>
        <dbReference type="SAM" id="Phobius"/>
    </source>
</evidence>
<dbReference type="AlphaFoldDB" id="A0A926ELD9"/>
<feature type="transmembrane region" description="Helical" evidence="6">
    <location>
        <begin position="318"/>
        <end position="345"/>
    </location>
</feature>
<dbReference type="InterPro" id="IPR050833">
    <property type="entry name" value="Poly_Biosynth_Transport"/>
</dbReference>
<evidence type="ECO:0000256" key="5">
    <source>
        <dbReference type="ARBA" id="ARBA00023136"/>
    </source>
</evidence>
<feature type="transmembrane region" description="Helical" evidence="6">
    <location>
        <begin position="90"/>
        <end position="112"/>
    </location>
</feature>
<dbReference type="Pfam" id="PF01943">
    <property type="entry name" value="Polysacc_synt"/>
    <property type="match status" value="1"/>
</dbReference>
<feature type="transmembrane region" description="Helical" evidence="6">
    <location>
        <begin position="159"/>
        <end position="177"/>
    </location>
</feature>
<feature type="transmembrane region" description="Helical" evidence="6">
    <location>
        <begin position="351"/>
        <end position="368"/>
    </location>
</feature>
<dbReference type="Proteomes" id="UP000623678">
    <property type="component" value="Unassembled WGS sequence"/>
</dbReference>
<gene>
    <name evidence="7" type="ORF">H8705_00255</name>
</gene>
<evidence type="ECO:0000313" key="8">
    <source>
        <dbReference type="Proteomes" id="UP000623678"/>
    </source>
</evidence>
<feature type="transmembrane region" description="Helical" evidence="6">
    <location>
        <begin position="473"/>
        <end position="491"/>
    </location>
</feature>
<accession>A0A926ELD9</accession>
<keyword evidence="2" id="KW-1003">Cell membrane</keyword>
<feature type="transmembrane region" description="Helical" evidence="6">
    <location>
        <begin position="412"/>
        <end position="431"/>
    </location>
</feature>
<keyword evidence="4 6" id="KW-1133">Transmembrane helix</keyword>
<feature type="transmembrane region" description="Helical" evidence="6">
    <location>
        <begin position="183"/>
        <end position="208"/>
    </location>
</feature>
<evidence type="ECO:0000256" key="1">
    <source>
        <dbReference type="ARBA" id="ARBA00004651"/>
    </source>
</evidence>
<dbReference type="InterPro" id="IPR002797">
    <property type="entry name" value="Polysacc_synth"/>
</dbReference>
<dbReference type="InterPro" id="IPR024923">
    <property type="entry name" value="PG_synth_SpoVB"/>
</dbReference>
<dbReference type="EMBL" id="JACRTD010000001">
    <property type="protein sequence ID" value="MBC8584018.1"/>
    <property type="molecule type" value="Genomic_DNA"/>
</dbReference>
<evidence type="ECO:0000256" key="4">
    <source>
        <dbReference type="ARBA" id="ARBA00022989"/>
    </source>
</evidence>
<evidence type="ECO:0000256" key="3">
    <source>
        <dbReference type="ARBA" id="ARBA00022692"/>
    </source>
</evidence>
<feature type="transmembrane region" description="Helical" evidence="6">
    <location>
        <begin position="443"/>
        <end position="461"/>
    </location>
</feature>
<dbReference type="PIRSF" id="PIRSF038958">
    <property type="entry name" value="PG_synth_SpoVB"/>
    <property type="match status" value="1"/>
</dbReference>
<feature type="transmembrane region" description="Helical" evidence="6">
    <location>
        <begin position="228"/>
        <end position="248"/>
    </location>
</feature>
<keyword evidence="5 6" id="KW-0472">Membrane</keyword>